<keyword evidence="1" id="KW-0229">DNA integration</keyword>
<evidence type="ECO:0000256" key="3">
    <source>
        <dbReference type="SAM" id="MobiDB-lite"/>
    </source>
</evidence>
<dbReference type="PANTHER" id="PTHR30349:SF88">
    <property type="entry name" value="BLL1584 PROTEIN"/>
    <property type="match status" value="1"/>
</dbReference>
<dbReference type="Gene3D" id="1.10.443.10">
    <property type="entry name" value="Intergrase catalytic core"/>
    <property type="match status" value="1"/>
</dbReference>
<dbReference type="Proteomes" id="UP001144805">
    <property type="component" value="Unassembled WGS sequence"/>
</dbReference>
<gene>
    <name evidence="5" type="ORF">OSH07_10665</name>
</gene>
<accession>A0A9X3E1G1</accession>
<evidence type="ECO:0000313" key="5">
    <source>
        <dbReference type="EMBL" id="MCX5569654.1"/>
    </source>
</evidence>
<feature type="domain" description="Tyr recombinase" evidence="4">
    <location>
        <begin position="110"/>
        <end position="313"/>
    </location>
</feature>
<dbReference type="InterPro" id="IPR011010">
    <property type="entry name" value="DNA_brk_join_enz"/>
</dbReference>
<evidence type="ECO:0000256" key="1">
    <source>
        <dbReference type="ARBA" id="ARBA00022908"/>
    </source>
</evidence>
<feature type="compositionally biased region" description="Basic and acidic residues" evidence="3">
    <location>
        <begin position="38"/>
        <end position="54"/>
    </location>
</feature>
<organism evidence="5 6">
    <name type="scientific">Kaistia nematophila</name>
    <dbReference type="NCBI Taxonomy" id="2994654"/>
    <lineage>
        <taxon>Bacteria</taxon>
        <taxon>Pseudomonadati</taxon>
        <taxon>Pseudomonadota</taxon>
        <taxon>Alphaproteobacteria</taxon>
        <taxon>Hyphomicrobiales</taxon>
        <taxon>Kaistiaceae</taxon>
        <taxon>Kaistia</taxon>
    </lineage>
</organism>
<comment type="caution">
    <text evidence="5">The sequence shown here is derived from an EMBL/GenBank/DDBJ whole genome shotgun (WGS) entry which is preliminary data.</text>
</comment>
<name>A0A9X3E1G1_9HYPH</name>
<feature type="region of interest" description="Disordered" evidence="3">
    <location>
        <begin position="31"/>
        <end position="79"/>
    </location>
</feature>
<dbReference type="PANTHER" id="PTHR30349">
    <property type="entry name" value="PHAGE INTEGRASE-RELATED"/>
    <property type="match status" value="1"/>
</dbReference>
<dbReference type="InterPro" id="IPR002104">
    <property type="entry name" value="Integrase_catalytic"/>
</dbReference>
<evidence type="ECO:0000256" key="2">
    <source>
        <dbReference type="ARBA" id="ARBA00023172"/>
    </source>
</evidence>
<dbReference type="PROSITE" id="PS51898">
    <property type="entry name" value="TYR_RECOMBINASE"/>
    <property type="match status" value="1"/>
</dbReference>
<reference evidence="5" key="1">
    <citation type="submission" date="2022-11" db="EMBL/GenBank/DDBJ databases">
        <title>Biodiversity and phylogenetic relationships of bacteria.</title>
        <authorList>
            <person name="Machado R.A.R."/>
            <person name="Bhat A."/>
            <person name="Loulou A."/>
            <person name="Kallel S."/>
        </authorList>
    </citation>
    <scope>NUCLEOTIDE SEQUENCE</scope>
    <source>
        <strain evidence="5">K-TC2</strain>
    </source>
</reference>
<keyword evidence="6" id="KW-1185">Reference proteome</keyword>
<dbReference type="GO" id="GO:0006310">
    <property type="term" value="P:DNA recombination"/>
    <property type="evidence" value="ECO:0007669"/>
    <property type="project" value="UniProtKB-KW"/>
</dbReference>
<dbReference type="GO" id="GO:0003677">
    <property type="term" value="F:DNA binding"/>
    <property type="evidence" value="ECO:0007669"/>
    <property type="project" value="InterPro"/>
</dbReference>
<dbReference type="SUPFAM" id="SSF56349">
    <property type="entry name" value="DNA breaking-rejoining enzymes"/>
    <property type="match status" value="1"/>
</dbReference>
<keyword evidence="2" id="KW-0233">DNA recombination</keyword>
<evidence type="ECO:0000313" key="6">
    <source>
        <dbReference type="Proteomes" id="UP001144805"/>
    </source>
</evidence>
<protein>
    <submittedName>
        <fullName evidence="5">Tyrosine-type recombinase/integrase</fullName>
    </submittedName>
</protein>
<dbReference type="EMBL" id="JAPKNK010000003">
    <property type="protein sequence ID" value="MCX5569654.1"/>
    <property type="molecule type" value="Genomic_DNA"/>
</dbReference>
<sequence>MPKQARPKQASDRVGRLLEWWGEKRLSEVTQQSCDQYAAHRREAERKRRADARKAALAAGRKSKAKEPRGNTTGGSRRDLEDLRSAINHHAKRNLHSGVIEVALPAKGSPRPTWLTRSEVARLIWVCWRHGRAVKLPKGSRKGETVESKFHDLRHIARFILMGVYTGSRSGAIFSSSIYAGSNRSFVDLDSGIFYRLADGAAETNKRQPPAPIPDRLLTHLRRWKRLGVISQYVVEWDGLPVKSIKVGWASALALAGIDKGATPHTLRHTAATWLMQNGVDTWEAAGYLGMSEEVLRRVYGHHHPAFMRNAASAITGKRKAR</sequence>
<proteinExistence type="predicted"/>
<evidence type="ECO:0000259" key="4">
    <source>
        <dbReference type="PROSITE" id="PS51898"/>
    </source>
</evidence>
<dbReference type="AlphaFoldDB" id="A0A9X3E1G1"/>
<dbReference type="GO" id="GO:0015074">
    <property type="term" value="P:DNA integration"/>
    <property type="evidence" value="ECO:0007669"/>
    <property type="project" value="UniProtKB-KW"/>
</dbReference>
<dbReference type="InterPro" id="IPR050090">
    <property type="entry name" value="Tyrosine_recombinase_XerCD"/>
</dbReference>
<dbReference type="Pfam" id="PF00589">
    <property type="entry name" value="Phage_integrase"/>
    <property type="match status" value="1"/>
</dbReference>
<dbReference type="RefSeq" id="WP_266338614.1">
    <property type="nucleotide sequence ID" value="NZ_JAPKNK010000003.1"/>
</dbReference>
<dbReference type="InterPro" id="IPR013762">
    <property type="entry name" value="Integrase-like_cat_sf"/>
</dbReference>